<protein>
    <submittedName>
        <fullName evidence="3">Glycosyltransferase family 4 protein</fullName>
    </submittedName>
</protein>
<comment type="caution">
    <text evidence="3">The sequence shown here is derived from an EMBL/GenBank/DDBJ whole genome shotgun (WGS) entry which is preliminary data.</text>
</comment>
<evidence type="ECO:0000256" key="1">
    <source>
        <dbReference type="ARBA" id="ARBA00022679"/>
    </source>
</evidence>
<gene>
    <name evidence="3" type="ORF">ISP18_14480</name>
</gene>
<organism evidence="3 4">
    <name type="scientific">Dyella humi</name>
    <dbReference type="NCBI Taxonomy" id="1770547"/>
    <lineage>
        <taxon>Bacteria</taxon>
        <taxon>Pseudomonadati</taxon>
        <taxon>Pseudomonadota</taxon>
        <taxon>Gammaproteobacteria</taxon>
        <taxon>Lysobacterales</taxon>
        <taxon>Rhodanobacteraceae</taxon>
        <taxon>Dyella</taxon>
    </lineage>
</organism>
<accession>A0ABW8IM38</accession>
<proteinExistence type="predicted"/>
<evidence type="ECO:0000313" key="3">
    <source>
        <dbReference type="EMBL" id="MFK2855805.1"/>
    </source>
</evidence>
<feature type="domain" description="Glycosyl transferase family 1" evidence="2">
    <location>
        <begin position="826"/>
        <end position="970"/>
    </location>
</feature>
<dbReference type="Proteomes" id="UP001620409">
    <property type="component" value="Unassembled WGS sequence"/>
</dbReference>
<keyword evidence="4" id="KW-1185">Reference proteome</keyword>
<feature type="domain" description="Glycosyl transferase family 1" evidence="2">
    <location>
        <begin position="224"/>
        <end position="382"/>
    </location>
</feature>
<name>A0ABW8IM38_9GAMM</name>
<dbReference type="SUPFAM" id="SSF53756">
    <property type="entry name" value="UDP-Glycosyltransferase/glycogen phosphorylase"/>
    <property type="match status" value="2"/>
</dbReference>
<dbReference type="Pfam" id="PF00534">
    <property type="entry name" value="Glycos_transf_1"/>
    <property type="match status" value="2"/>
</dbReference>
<dbReference type="PANTHER" id="PTHR46401:SF2">
    <property type="entry name" value="GLYCOSYLTRANSFERASE WBBK-RELATED"/>
    <property type="match status" value="1"/>
</dbReference>
<keyword evidence="1" id="KW-0808">Transferase</keyword>
<reference evidence="3 4" key="1">
    <citation type="submission" date="2020-10" db="EMBL/GenBank/DDBJ databases">
        <title>Phylogeny of dyella-like bacteria.</title>
        <authorList>
            <person name="Fu J."/>
        </authorList>
    </citation>
    <scope>NUCLEOTIDE SEQUENCE [LARGE SCALE GENOMIC DNA]</scope>
    <source>
        <strain evidence="3 4">DHG40</strain>
    </source>
</reference>
<dbReference type="InterPro" id="IPR001296">
    <property type="entry name" value="Glyco_trans_1"/>
</dbReference>
<dbReference type="EMBL" id="JADIKI010000023">
    <property type="protein sequence ID" value="MFK2855805.1"/>
    <property type="molecule type" value="Genomic_DNA"/>
</dbReference>
<dbReference type="PANTHER" id="PTHR46401">
    <property type="entry name" value="GLYCOSYLTRANSFERASE WBBK-RELATED"/>
    <property type="match status" value="1"/>
</dbReference>
<evidence type="ECO:0000313" key="4">
    <source>
        <dbReference type="Proteomes" id="UP001620409"/>
    </source>
</evidence>
<dbReference type="Gene3D" id="3.40.50.2000">
    <property type="entry name" value="Glycogen Phosphorylase B"/>
    <property type="match status" value="3"/>
</dbReference>
<dbReference type="CDD" id="cd03809">
    <property type="entry name" value="GT4_MtfB-like"/>
    <property type="match status" value="2"/>
</dbReference>
<sequence>MKLLLDLQGAQSQSRSRGIGRYTLALTRAFLDKAEANHDARLLLNARFGDATDALIATLGKHANPDRRLVLDVPEGIRAQPGGNDWLRRAAARTMRHAVEGLGVNVVWYSSVLEGYNDDAVLPDEPPAGVVSVATLYDLIPLHDPDAYLDHPRVRQWYEQGIETLRRCNLLFAISEWVRQDAIKQLGLAPERVINIGAAVDSCFAPSSPDSVASASLRSKYGITRSFVLYNGGFDPRKNVPALIRAFGALSESLRAAHQLVVVGRAGQEDMAQLQAAMQSARLTADDVIYTGYAPDGDLIRLYGECALFVFPSLLEGFGLPPLEAMACGAPVIASHAASLPEVVGRRDALFDPQRVDGITVRMTDILGNPSFAEELRRYGRDRAAKFNWSAVADRALNALQMSAEQARTRHAAKEAPASRKLVCVPAPGTAIPSWMNDIEASVFSDISQVRNLDAAYLLYVAELGNASTFEKAMRMHPGVLLVQHVSRGKPAADHQDRWHATYKGMGYPGLLALQSSQAANASINLAPLFEHALAVLCADESLAGQIRASVTAMSPPDIRVLPESKTAPACLAALKQLYATHPLAREAMLLNDVGAMEGKPSDDDLAAVASTAISVRKPGKIRRWLVDVSSIAEKDLRTGVHRVVRNTLVHWLKSPPDGVRIEPVRFSQGRYHYARRYALDLLGLTDVSLPEEAVEAANGDTFFGLDWAVDTITAAEPQLREWHRRGVSLQFLIYDLLPITLPDTFHPYARDRFKNWLKTITTLADRLICVSRATAEDLSRWLALTKMPYQFKRAPGVEHSPPGVDATLGGVVSKPRPQLVYVMRTRPTFLMVGTIEPRKGYDQALDAFELLWSSGIDVNLVIIGRFGWMMEAFVAKVDKHAERDRRLFWIDNADDGELNAIYQASTGLLAASWGEGYGLPLIEAARRGLPVIARDLPVFREVMGQQAAYFNAPAAADLAEFLRNWLITPLRPNQAAATQWPSWQQSAANLAELVRRAQ</sequence>
<dbReference type="RefSeq" id="WP_380013332.1">
    <property type="nucleotide sequence ID" value="NZ_JADIKI010000023.1"/>
</dbReference>
<evidence type="ECO:0000259" key="2">
    <source>
        <dbReference type="Pfam" id="PF00534"/>
    </source>
</evidence>